<comment type="caution">
    <text evidence="1">The sequence shown here is derived from an EMBL/GenBank/DDBJ whole genome shotgun (WGS) entry which is preliminary data.</text>
</comment>
<gene>
    <name evidence="1" type="ORF">V1477_008749</name>
</gene>
<evidence type="ECO:0000313" key="2">
    <source>
        <dbReference type="Proteomes" id="UP001607303"/>
    </source>
</evidence>
<dbReference type="Proteomes" id="UP001607303">
    <property type="component" value="Unassembled WGS sequence"/>
</dbReference>
<proteinExistence type="predicted"/>
<dbReference type="EMBL" id="JAYRBN010000056">
    <property type="protein sequence ID" value="KAL2743260.1"/>
    <property type="molecule type" value="Genomic_DNA"/>
</dbReference>
<name>A0ABD2CEM5_VESMC</name>
<sequence>MKQAIYERYHFSNRLLDLLFGQFEYCIIINIRLFLYRNRCKYENIDSICTHFNIILLFARIKGEFFLNGVSKVQIDNHKSSTFKVSKMYTLLIQNYDFNVKCIYIKASYNISDTRLYFDTNFFESNI</sequence>
<evidence type="ECO:0000313" key="1">
    <source>
        <dbReference type="EMBL" id="KAL2743260.1"/>
    </source>
</evidence>
<organism evidence="1 2">
    <name type="scientific">Vespula maculifrons</name>
    <name type="common">Eastern yellow jacket</name>
    <name type="synonym">Wasp</name>
    <dbReference type="NCBI Taxonomy" id="7453"/>
    <lineage>
        <taxon>Eukaryota</taxon>
        <taxon>Metazoa</taxon>
        <taxon>Ecdysozoa</taxon>
        <taxon>Arthropoda</taxon>
        <taxon>Hexapoda</taxon>
        <taxon>Insecta</taxon>
        <taxon>Pterygota</taxon>
        <taxon>Neoptera</taxon>
        <taxon>Endopterygota</taxon>
        <taxon>Hymenoptera</taxon>
        <taxon>Apocrita</taxon>
        <taxon>Aculeata</taxon>
        <taxon>Vespoidea</taxon>
        <taxon>Vespidae</taxon>
        <taxon>Vespinae</taxon>
        <taxon>Vespula</taxon>
    </lineage>
</organism>
<protein>
    <submittedName>
        <fullName evidence="1">Uncharacterized protein</fullName>
    </submittedName>
</protein>
<accession>A0ABD2CEM5</accession>
<keyword evidence="2" id="KW-1185">Reference proteome</keyword>
<reference evidence="1 2" key="1">
    <citation type="journal article" date="2024" name="Ann. Entomol. Soc. Am.">
        <title>Genomic analyses of the southern and eastern yellowjacket wasps (Hymenoptera: Vespidae) reveal evolutionary signatures of social life.</title>
        <authorList>
            <person name="Catto M.A."/>
            <person name="Caine P.B."/>
            <person name="Orr S.E."/>
            <person name="Hunt B.G."/>
            <person name="Goodisman M.A.D."/>
        </authorList>
    </citation>
    <scope>NUCLEOTIDE SEQUENCE [LARGE SCALE GENOMIC DNA]</scope>
    <source>
        <strain evidence="1">232</strain>
        <tissue evidence="1">Head and thorax</tissue>
    </source>
</reference>
<dbReference type="AlphaFoldDB" id="A0ABD2CEM5"/>